<dbReference type="InterPro" id="IPR016181">
    <property type="entry name" value="Acyl_CoA_acyltransferase"/>
</dbReference>
<dbReference type="Proteomes" id="UP000095743">
    <property type="component" value="Chromosome"/>
</dbReference>
<dbReference type="PROSITE" id="PS51186">
    <property type="entry name" value="GNAT"/>
    <property type="match status" value="1"/>
</dbReference>
<accession>A0A1D8GDP1</accession>
<keyword evidence="3" id="KW-1185">Reference proteome</keyword>
<reference evidence="2 3" key="1">
    <citation type="submission" date="2016-09" db="EMBL/GenBank/DDBJ databases">
        <title>Genomic analysis reveals versatility of anaerobic energy metabolism of Geosporobacter ferrireducens IRF9 of phylum Firmicutes.</title>
        <authorList>
            <person name="Kim S.-J."/>
        </authorList>
    </citation>
    <scope>NUCLEOTIDE SEQUENCE [LARGE SCALE GENOMIC DNA]</scope>
    <source>
        <strain evidence="2 3">IRF9</strain>
    </source>
</reference>
<dbReference type="AlphaFoldDB" id="A0A1D8GDP1"/>
<proteinExistence type="predicted"/>
<feature type="domain" description="N-acetyltransferase" evidence="1">
    <location>
        <begin position="23"/>
        <end position="210"/>
    </location>
</feature>
<dbReference type="KEGG" id="gfe:Gferi_05325"/>
<dbReference type="GO" id="GO:0016747">
    <property type="term" value="F:acyltransferase activity, transferring groups other than amino-acyl groups"/>
    <property type="evidence" value="ECO:0007669"/>
    <property type="project" value="InterPro"/>
</dbReference>
<evidence type="ECO:0000259" key="1">
    <source>
        <dbReference type="PROSITE" id="PS51186"/>
    </source>
</evidence>
<dbReference type="SUPFAM" id="SSF55729">
    <property type="entry name" value="Acyl-CoA N-acyltransferases (Nat)"/>
    <property type="match status" value="1"/>
</dbReference>
<keyword evidence="2" id="KW-0808">Transferase</keyword>
<gene>
    <name evidence="2" type="ORF">Gferi_05325</name>
</gene>
<organism evidence="2 3">
    <name type="scientific">Geosporobacter ferrireducens</name>
    <dbReference type="NCBI Taxonomy" id="1424294"/>
    <lineage>
        <taxon>Bacteria</taxon>
        <taxon>Bacillati</taxon>
        <taxon>Bacillota</taxon>
        <taxon>Clostridia</taxon>
        <taxon>Peptostreptococcales</taxon>
        <taxon>Thermotaleaceae</taxon>
        <taxon>Geosporobacter</taxon>
    </lineage>
</organism>
<dbReference type="EMBL" id="CP017269">
    <property type="protein sequence ID" value="AOT69029.1"/>
    <property type="molecule type" value="Genomic_DNA"/>
</dbReference>
<dbReference type="Gene3D" id="3.40.630.30">
    <property type="match status" value="1"/>
</dbReference>
<sequence length="210" mass="24312">MDVVDNNRIIYRRENNVIVLDSIRVRSATEEDLGPIYEVACSVGHEEKNAHQGFLMDDYTEKPKYYQSFFKKKIANLEHFYVAEENGAVVGFIMAYKKKDWLEENPDWISDIVWSPEFDIDRIDDFIVVDKIAVSAENTSQGIGSMMHNYLLACLNSKGIRDIFQEVIVSPTPNFASLAFKHKQDFSLAGVRYEDHNKQLYTDLIYHKSI</sequence>
<evidence type="ECO:0000313" key="3">
    <source>
        <dbReference type="Proteomes" id="UP000095743"/>
    </source>
</evidence>
<dbReference type="CDD" id="cd04301">
    <property type="entry name" value="NAT_SF"/>
    <property type="match status" value="1"/>
</dbReference>
<dbReference type="RefSeq" id="WP_069974595.1">
    <property type="nucleotide sequence ID" value="NZ_CP017269.1"/>
</dbReference>
<evidence type="ECO:0000313" key="2">
    <source>
        <dbReference type="EMBL" id="AOT69029.1"/>
    </source>
</evidence>
<name>A0A1D8GDP1_9FIRM</name>
<dbReference type="OrthoDB" id="1950784at2"/>
<dbReference type="InterPro" id="IPR000182">
    <property type="entry name" value="GNAT_dom"/>
</dbReference>
<protein>
    <submittedName>
        <fullName evidence="2">GCN5 family acetyltransferase</fullName>
    </submittedName>
</protein>
<dbReference type="Pfam" id="PF00583">
    <property type="entry name" value="Acetyltransf_1"/>
    <property type="match status" value="1"/>
</dbReference>